<accession>A0A1Y1Y807</accession>
<dbReference type="Proteomes" id="UP000193144">
    <property type="component" value="Unassembled WGS sequence"/>
</dbReference>
<gene>
    <name evidence="1" type="ORF">BCR34DRAFT_446184</name>
</gene>
<evidence type="ECO:0000313" key="2">
    <source>
        <dbReference type="Proteomes" id="UP000193144"/>
    </source>
</evidence>
<organism evidence="1 2">
    <name type="scientific">Clohesyomyces aquaticus</name>
    <dbReference type="NCBI Taxonomy" id="1231657"/>
    <lineage>
        <taxon>Eukaryota</taxon>
        <taxon>Fungi</taxon>
        <taxon>Dikarya</taxon>
        <taxon>Ascomycota</taxon>
        <taxon>Pezizomycotina</taxon>
        <taxon>Dothideomycetes</taxon>
        <taxon>Pleosporomycetidae</taxon>
        <taxon>Pleosporales</taxon>
        <taxon>Lindgomycetaceae</taxon>
        <taxon>Clohesyomyces</taxon>
    </lineage>
</organism>
<dbReference type="OrthoDB" id="3753180at2759"/>
<feature type="non-terminal residue" evidence="1">
    <location>
        <position position="1"/>
    </location>
</feature>
<feature type="non-terminal residue" evidence="1">
    <location>
        <position position="153"/>
    </location>
</feature>
<comment type="caution">
    <text evidence="1">The sequence shown here is derived from an EMBL/GenBank/DDBJ whole genome shotgun (WGS) entry which is preliminary data.</text>
</comment>
<protein>
    <submittedName>
        <fullName evidence="1">Uncharacterized protein</fullName>
    </submittedName>
</protein>
<name>A0A1Y1Y807_9PLEO</name>
<evidence type="ECO:0000313" key="1">
    <source>
        <dbReference type="EMBL" id="ORX94147.1"/>
    </source>
</evidence>
<keyword evidence="2" id="KW-1185">Reference proteome</keyword>
<dbReference type="AlphaFoldDB" id="A0A1Y1Y807"/>
<sequence length="153" mass="16388">WRAAAGSTVICSADPIFAMSWEQGPPLSIVLDKACAAMMPPCAYPENLSNDTVCAQVLEWELKGPVTSTQHANVLQNHEKSSKWNIKFTVTPHPADLSTVVNWSRADCLGYFSQFAVNETEKGGCHDTTGSHFGNITVGGSASLKGTVFDVSV</sequence>
<proteinExistence type="predicted"/>
<reference evidence="1 2" key="1">
    <citation type="submission" date="2016-07" db="EMBL/GenBank/DDBJ databases">
        <title>Pervasive Adenine N6-methylation of Active Genes in Fungi.</title>
        <authorList>
            <consortium name="DOE Joint Genome Institute"/>
            <person name="Mondo S.J."/>
            <person name="Dannebaum R.O."/>
            <person name="Kuo R.C."/>
            <person name="Labutti K."/>
            <person name="Haridas S."/>
            <person name="Kuo A."/>
            <person name="Salamov A."/>
            <person name="Ahrendt S.R."/>
            <person name="Lipzen A."/>
            <person name="Sullivan W."/>
            <person name="Andreopoulos W.B."/>
            <person name="Clum A."/>
            <person name="Lindquist E."/>
            <person name="Daum C."/>
            <person name="Ramamoorthy G.K."/>
            <person name="Gryganskyi A."/>
            <person name="Culley D."/>
            <person name="Magnuson J.K."/>
            <person name="James T.Y."/>
            <person name="O'Malley M.A."/>
            <person name="Stajich J.E."/>
            <person name="Spatafora J.W."/>
            <person name="Visel A."/>
            <person name="Grigoriev I.V."/>
        </authorList>
    </citation>
    <scope>NUCLEOTIDE SEQUENCE [LARGE SCALE GENOMIC DNA]</scope>
    <source>
        <strain evidence="1 2">CBS 115471</strain>
    </source>
</reference>
<dbReference type="EMBL" id="MCFA01000317">
    <property type="protein sequence ID" value="ORX94147.1"/>
    <property type="molecule type" value="Genomic_DNA"/>
</dbReference>